<dbReference type="InterPro" id="IPR014002">
    <property type="entry name" value="Agenet_dom_plant"/>
</dbReference>
<organism evidence="4 5">
    <name type="scientific">Lolium multiflorum</name>
    <name type="common">Italian ryegrass</name>
    <name type="synonym">Lolium perenne subsp. multiflorum</name>
    <dbReference type="NCBI Taxonomy" id="4521"/>
    <lineage>
        <taxon>Eukaryota</taxon>
        <taxon>Viridiplantae</taxon>
        <taxon>Streptophyta</taxon>
        <taxon>Embryophyta</taxon>
        <taxon>Tracheophyta</taxon>
        <taxon>Spermatophyta</taxon>
        <taxon>Magnoliopsida</taxon>
        <taxon>Liliopsida</taxon>
        <taxon>Poales</taxon>
        <taxon>Poaceae</taxon>
        <taxon>BOP clade</taxon>
        <taxon>Pooideae</taxon>
        <taxon>Poodae</taxon>
        <taxon>Poeae</taxon>
        <taxon>Poeae Chloroplast Group 2 (Poeae type)</taxon>
        <taxon>Loliodinae</taxon>
        <taxon>Loliinae</taxon>
        <taxon>Lolium</taxon>
    </lineage>
</organism>
<dbReference type="EMBL" id="JAUUTY010000005">
    <property type="protein sequence ID" value="KAK1626217.1"/>
    <property type="molecule type" value="Genomic_DNA"/>
</dbReference>
<feature type="domain" description="Agenet" evidence="3">
    <location>
        <begin position="227"/>
        <end position="295"/>
    </location>
</feature>
<feature type="domain" description="Agenet" evidence="3">
    <location>
        <begin position="309"/>
        <end position="375"/>
    </location>
</feature>
<feature type="domain" description="Agenet" evidence="3">
    <location>
        <begin position="15"/>
        <end position="84"/>
    </location>
</feature>
<feature type="domain" description="Agenet" evidence="3">
    <location>
        <begin position="376"/>
        <end position="436"/>
    </location>
</feature>
<keyword evidence="5" id="KW-1185">Reference proteome</keyword>
<protein>
    <recommendedName>
        <fullName evidence="3">Agenet domain-containing protein</fullName>
    </recommendedName>
</protein>
<sequence length="583" mass="65109">MGRGRPKKTPSDSLLTLPVGAEAELRGNDPGFAGSFYEVTITGHLVSSASYTVAYTTLVADDDGGPLEETAAAADVRPRPPPSARRGFAVHDTVEAFHDEGWWAGVVSAVPGPGPRVYEVTFPTSRETMEFEETALRPHRVFQAGQWVPAAEAVLDDGSALFREGSQVEVRRYGKSFGESWSPASVLKVIGATNFLVQYMHIGSDRELATEIIAVQYIRPAQTFRKYRFSRSSHVEVMHEDSWRPGVLRDILGSGIDKKYVVKLKSCETDMEDVECLDVLTVENTHIRPKFHWNGKKWVRCLDQDDGSALFQEGTQVEVRRSGKSFGESWSPASVLKVIGATKFLVQYMHIASDGELATEIIAAQYIRPAQTFRKYRFSQSFHVEVMHEHSWWPGVLLDVLGSGINKKYVVKLKSYETDMEDVECLDVLTVENTHPKEVIAANCIEEARKIVSMSEDRSQHTVSQQGRGSAMDSESLAIQHLLSFGKTSPVWARIDAMEIFSEMPQRPNLNQFQQHGPELREGMALGLMLSFANLAESICRLDVHQVDIGVLEEKEQGLSLLEENGFDVRVLRSRLEALMRTT</sequence>
<accession>A0AAD8RLB1</accession>
<keyword evidence="2" id="KW-0341">Growth regulation</keyword>
<dbReference type="InterPro" id="IPR007930">
    <property type="entry name" value="DUF724"/>
</dbReference>
<proteinExistence type="predicted"/>
<evidence type="ECO:0000259" key="3">
    <source>
        <dbReference type="SMART" id="SM00743"/>
    </source>
</evidence>
<dbReference type="PANTHER" id="PTHR31917">
    <property type="entry name" value="AGENET DOMAIN-CONTAINING PROTEIN-RELATED"/>
    <property type="match status" value="1"/>
</dbReference>
<evidence type="ECO:0000256" key="1">
    <source>
        <dbReference type="ARBA" id="ARBA00022448"/>
    </source>
</evidence>
<reference evidence="4" key="1">
    <citation type="submission" date="2023-07" db="EMBL/GenBank/DDBJ databases">
        <title>A chromosome-level genome assembly of Lolium multiflorum.</title>
        <authorList>
            <person name="Chen Y."/>
            <person name="Copetti D."/>
            <person name="Kolliker R."/>
            <person name="Studer B."/>
        </authorList>
    </citation>
    <scope>NUCLEOTIDE SEQUENCE</scope>
    <source>
        <strain evidence="4">02402/16</strain>
        <tissue evidence="4">Leaf</tissue>
    </source>
</reference>
<dbReference type="Pfam" id="PF05266">
    <property type="entry name" value="DUF724"/>
    <property type="match status" value="1"/>
</dbReference>
<name>A0AAD8RLB1_LOLMU</name>
<dbReference type="SMART" id="SM00743">
    <property type="entry name" value="Agenet"/>
    <property type="match status" value="6"/>
</dbReference>
<comment type="caution">
    <text evidence="4">The sequence shown here is derived from an EMBL/GenBank/DDBJ whole genome shotgun (WGS) entry which is preliminary data.</text>
</comment>
<feature type="domain" description="Agenet" evidence="3">
    <location>
        <begin position="160"/>
        <end position="226"/>
    </location>
</feature>
<dbReference type="Pfam" id="PF05641">
    <property type="entry name" value="Agenet"/>
    <property type="match status" value="3"/>
</dbReference>
<dbReference type="PANTHER" id="PTHR31917:SF147">
    <property type="entry name" value="AGENET DOMAIN-CONTAINING PROTEIN"/>
    <property type="match status" value="1"/>
</dbReference>
<gene>
    <name evidence="4" type="ORF">QYE76_000532</name>
</gene>
<evidence type="ECO:0000256" key="2">
    <source>
        <dbReference type="ARBA" id="ARBA00022604"/>
    </source>
</evidence>
<evidence type="ECO:0000313" key="5">
    <source>
        <dbReference type="Proteomes" id="UP001231189"/>
    </source>
</evidence>
<keyword evidence="1" id="KW-0813">Transport</keyword>
<dbReference type="InterPro" id="IPR008395">
    <property type="entry name" value="Agenet-like_dom"/>
</dbReference>
<dbReference type="AlphaFoldDB" id="A0AAD8RLB1"/>
<evidence type="ECO:0000313" key="4">
    <source>
        <dbReference type="EMBL" id="KAK1626217.1"/>
    </source>
</evidence>
<dbReference type="Proteomes" id="UP001231189">
    <property type="component" value="Unassembled WGS sequence"/>
</dbReference>
<feature type="domain" description="Agenet" evidence="3">
    <location>
        <begin position="86"/>
        <end position="144"/>
    </location>
</feature>